<dbReference type="Pfam" id="PF20283">
    <property type="entry name" value="CTD7"/>
    <property type="match status" value="1"/>
</dbReference>
<organism evidence="2 3">
    <name type="scientific">Pseudomonas fluorescens</name>
    <dbReference type="NCBI Taxonomy" id="294"/>
    <lineage>
        <taxon>Bacteria</taxon>
        <taxon>Pseudomonadati</taxon>
        <taxon>Pseudomonadota</taxon>
        <taxon>Gammaproteobacteria</taxon>
        <taxon>Pseudomonadales</taxon>
        <taxon>Pseudomonadaceae</taxon>
        <taxon>Pseudomonas</taxon>
    </lineage>
</organism>
<dbReference type="Proteomes" id="UP000325723">
    <property type="component" value="Unassembled WGS sequence"/>
</dbReference>
<reference evidence="2 3" key="1">
    <citation type="submission" date="2019-09" db="EMBL/GenBank/DDBJ databases">
        <authorList>
            <person name="Chandra G."/>
            <person name="Truman W A."/>
        </authorList>
    </citation>
    <scope>NUCLEOTIDE SEQUENCE [LARGE SCALE GENOMIC DNA]</scope>
    <source>
        <strain evidence="2">PS900</strain>
    </source>
</reference>
<gene>
    <name evidence="2" type="ORF">PS900_03409</name>
</gene>
<name>A0A8H2NT53_PSEFL</name>
<dbReference type="RefSeq" id="WP_150758282.1">
    <property type="nucleotide sequence ID" value="NZ_CABVIE010000010.1"/>
</dbReference>
<evidence type="ECO:0000259" key="1">
    <source>
        <dbReference type="Pfam" id="PF20283"/>
    </source>
</evidence>
<dbReference type="AlphaFoldDB" id="A0A8H2NT53"/>
<comment type="caution">
    <text evidence="2">The sequence shown here is derived from an EMBL/GenBank/DDBJ whole genome shotgun (WGS) entry which is preliminary data.</text>
</comment>
<evidence type="ECO:0000313" key="2">
    <source>
        <dbReference type="EMBL" id="VVP12357.1"/>
    </source>
</evidence>
<dbReference type="EMBL" id="CABVIE010000010">
    <property type="protein sequence ID" value="VVP12357.1"/>
    <property type="molecule type" value="Genomic_DNA"/>
</dbReference>
<dbReference type="InterPro" id="IPR046913">
    <property type="entry name" value="ABC-3C_CTD7"/>
</dbReference>
<proteinExistence type="predicted"/>
<protein>
    <recommendedName>
        <fullName evidence="1">ABC-three component systems C-terminal domain-containing protein</fullName>
    </recommendedName>
</protein>
<feature type="domain" description="ABC-three component systems C-terminal" evidence="1">
    <location>
        <begin position="263"/>
        <end position="380"/>
    </location>
</feature>
<accession>A0A8H2NT53</accession>
<sequence length="398" mass="45130">MQTPPSIPTSVPGQYYGYSIQPTRQCLHLLLAPAGSVVALEVLDDTDVVQPDDEVKVEQSKSGLATNPISDWSVDLWKTFSNWIDAIEAGYIELARTHFHLYVVQPKNGDIADLLKFSHTPALALTAVQSIKKQYKKEKPAGCKPYIEKFLAYDQQKLAQLIVRFTYECGDSDPVKPIKDILRNTVPEIALDDVCYAVIGWVKTRSDELIGSRKHAGIEKDAFAVWLSTHCTKLSYEYLLTYTVASPEISEIEENILKHPVMMHQLDLIERSDRDKLKAMADFMRSKNGKTRWAEHGFIVESQFKDFEEDLGEQWEAHSLRIKGTTTKLTPVEQGQSLFLECRALRHKINGKEAPDYFSRGTFQSLANNQKIGWHPAYKLLLSIKMASNSKNIKPEKN</sequence>
<evidence type="ECO:0000313" key="3">
    <source>
        <dbReference type="Proteomes" id="UP000325723"/>
    </source>
</evidence>